<reference evidence="3" key="1">
    <citation type="submission" date="2016-06" db="EMBL/GenBank/DDBJ databases">
        <authorList>
            <person name="Varghese N."/>
            <person name="Submissions Spin"/>
        </authorList>
    </citation>
    <scope>NUCLEOTIDE SEQUENCE [LARGE SCALE GENOMIC DNA]</scope>
    <source>
        <strain evidence="3">DSM 44815</strain>
    </source>
</reference>
<evidence type="ECO:0000256" key="1">
    <source>
        <dbReference type="SAM" id="MobiDB-lite"/>
    </source>
</evidence>
<dbReference type="STRING" id="261654.GA0070611_1244"/>
<dbReference type="RefSeq" id="WP_091658841.1">
    <property type="nucleotide sequence ID" value="NZ_LT594323.1"/>
</dbReference>
<dbReference type="SUPFAM" id="SSF55874">
    <property type="entry name" value="ATPase domain of HSP90 chaperone/DNA topoisomerase II/histidine kinase"/>
    <property type="match status" value="1"/>
</dbReference>
<sequence length="204" mass="21636">MSEVSHGYGSEQIRVLPFDEAVRHRPGMYFGLGPADPRLPTRILVAVLGHALHPAAAVAAPHVPQAHAEVHADLVFVVEDDQVAAGPASGPPAPGYFGSLLGPQRWLAAAAAVLSARTVVQVWRDGVGFRQELTRLRPAHPPQRYTGGTGTGTRLSFTLDPTYFPPGAAIARHIDPQDLHEPACGPLAAHGRPPIRDLRTPPPG</sequence>
<dbReference type="InterPro" id="IPR036890">
    <property type="entry name" value="HATPase_C_sf"/>
</dbReference>
<dbReference type="EMBL" id="LT594323">
    <property type="protein sequence ID" value="SBT40384.1"/>
    <property type="molecule type" value="Genomic_DNA"/>
</dbReference>
<evidence type="ECO:0000313" key="3">
    <source>
        <dbReference type="Proteomes" id="UP000199385"/>
    </source>
</evidence>
<protein>
    <submittedName>
        <fullName evidence="2">Uncharacterized protein</fullName>
    </submittedName>
</protein>
<gene>
    <name evidence="2" type="ORF">GA0070611_1244</name>
</gene>
<organism evidence="2 3">
    <name type="scientific">Micromonospora auratinigra</name>
    <dbReference type="NCBI Taxonomy" id="261654"/>
    <lineage>
        <taxon>Bacteria</taxon>
        <taxon>Bacillati</taxon>
        <taxon>Actinomycetota</taxon>
        <taxon>Actinomycetes</taxon>
        <taxon>Micromonosporales</taxon>
        <taxon>Micromonosporaceae</taxon>
        <taxon>Micromonospora</taxon>
    </lineage>
</organism>
<keyword evidence="3" id="KW-1185">Reference proteome</keyword>
<accession>A0A1A8Z978</accession>
<feature type="region of interest" description="Disordered" evidence="1">
    <location>
        <begin position="181"/>
        <end position="204"/>
    </location>
</feature>
<name>A0A1A8Z978_9ACTN</name>
<feature type="compositionally biased region" description="Basic and acidic residues" evidence="1">
    <location>
        <begin position="194"/>
        <end position="204"/>
    </location>
</feature>
<dbReference type="PATRIC" id="fig|261654.4.peg.1261"/>
<dbReference type="Proteomes" id="UP000199385">
    <property type="component" value="Chromosome I"/>
</dbReference>
<dbReference type="Gene3D" id="3.30.565.10">
    <property type="entry name" value="Histidine kinase-like ATPase, C-terminal domain"/>
    <property type="match status" value="2"/>
</dbReference>
<dbReference type="OrthoDB" id="3295928at2"/>
<evidence type="ECO:0000313" key="2">
    <source>
        <dbReference type="EMBL" id="SBT40384.1"/>
    </source>
</evidence>
<proteinExistence type="predicted"/>
<dbReference type="AlphaFoldDB" id="A0A1A8Z978"/>